<evidence type="ECO:0000313" key="4">
    <source>
        <dbReference type="Proteomes" id="UP001465976"/>
    </source>
</evidence>
<protein>
    <submittedName>
        <fullName evidence="3">Uncharacterized protein</fullName>
    </submittedName>
</protein>
<organism evidence="3 4">
    <name type="scientific">Marasmius crinis-equi</name>
    <dbReference type="NCBI Taxonomy" id="585013"/>
    <lineage>
        <taxon>Eukaryota</taxon>
        <taxon>Fungi</taxon>
        <taxon>Dikarya</taxon>
        <taxon>Basidiomycota</taxon>
        <taxon>Agaricomycotina</taxon>
        <taxon>Agaricomycetes</taxon>
        <taxon>Agaricomycetidae</taxon>
        <taxon>Agaricales</taxon>
        <taxon>Marasmiineae</taxon>
        <taxon>Marasmiaceae</taxon>
        <taxon>Marasmius</taxon>
    </lineage>
</organism>
<gene>
    <name evidence="2" type="ORF">V5O48_002970</name>
    <name evidence="3" type="ORF">V5O48_002981</name>
</gene>
<proteinExistence type="predicted"/>
<dbReference type="EMBL" id="JBAHYK010000074">
    <property type="protein sequence ID" value="KAL0579027.1"/>
    <property type="molecule type" value="Genomic_DNA"/>
</dbReference>
<evidence type="ECO:0000313" key="3">
    <source>
        <dbReference type="EMBL" id="KAL0579038.1"/>
    </source>
</evidence>
<name>A0ABR3FU62_9AGAR</name>
<reference evidence="3 4" key="1">
    <citation type="submission" date="2024-02" db="EMBL/GenBank/DDBJ databases">
        <title>A draft genome for the cacao thread blight pathogen Marasmius crinis-equi.</title>
        <authorList>
            <person name="Cohen S.P."/>
            <person name="Baruah I.K."/>
            <person name="Amoako-Attah I."/>
            <person name="Bukari Y."/>
            <person name="Meinhardt L.W."/>
            <person name="Bailey B.A."/>
        </authorList>
    </citation>
    <scope>NUCLEOTIDE SEQUENCE [LARGE SCALE GENOMIC DNA]</scope>
    <source>
        <strain evidence="3 4">GH-76</strain>
    </source>
</reference>
<feature type="region of interest" description="Disordered" evidence="1">
    <location>
        <begin position="1"/>
        <end position="119"/>
    </location>
</feature>
<feature type="compositionally biased region" description="Pro residues" evidence="1">
    <location>
        <begin position="31"/>
        <end position="43"/>
    </location>
</feature>
<feature type="compositionally biased region" description="Pro residues" evidence="1">
    <location>
        <begin position="105"/>
        <end position="118"/>
    </location>
</feature>
<evidence type="ECO:0000256" key="1">
    <source>
        <dbReference type="SAM" id="MobiDB-lite"/>
    </source>
</evidence>
<dbReference type="EMBL" id="JBAHYK010000074">
    <property type="protein sequence ID" value="KAL0579038.1"/>
    <property type="molecule type" value="Genomic_DNA"/>
</dbReference>
<accession>A0ABR3FU62</accession>
<evidence type="ECO:0000313" key="2">
    <source>
        <dbReference type="EMBL" id="KAL0579027.1"/>
    </source>
</evidence>
<feature type="compositionally biased region" description="Low complexity" evidence="1">
    <location>
        <begin position="21"/>
        <end position="30"/>
    </location>
</feature>
<dbReference type="Proteomes" id="UP001465976">
    <property type="component" value="Unassembled WGS sequence"/>
</dbReference>
<comment type="caution">
    <text evidence="3">The sequence shown here is derived from an EMBL/GenBank/DDBJ whole genome shotgun (WGS) entry which is preliminary data.</text>
</comment>
<sequence length="417" mass="46777">MQEQTTPYTTPPSTPSKRSRVASAVSRSLRTPPPIPHSMPPSTPGRRPRGASTSSSLPTPSPTPGHQKLPTNTVKASTLHDGCRSPTETPLRLVSATQPGSKSLPPTPPPTSPSPPPTWTFDFGPYEGKAFHEAPWDYIQCLVDQGFMEGEQYEGLAVAYDEYTRSGFADRWSFNFGKHEGKRISQVPRDYIQSLIDKGIPSDRRRGDLRLALIDYLRASPDRDLEDRLLSLRVELPNWLYDALFAGYGAQHIGTLHSFQLDLLTDRVEVAEDMVDSGFHERYPPRPSDTWSFPECSASVRRLREAISHIPNIRNEEDLDARDAPYVELQEIFPVTEKRIWKLTKGHALRLKRCLADVVTDHGQEGMLAGWWEVRDKYSRCISGIMETDDGVFVDDSVSWLELAGNGRVDARKLDGI</sequence>
<keyword evidence="4" id="KW-1185">Reference proteome</keyword>